<name>A0A0D5NK82_9BACL</name>
<dbReference type="InterPro" id="IPR011059">
    <property type="entry name" value="Metal-dep_hydrolase_composite"/>
</dbReference>
<evidence type="ECO:0000313" key="2">
    <source>
        <dbReference type="EMBL" id="AJY75641.1"/>
    </source>
</evidence>
<keyword evidence="2" id="KW-0378">Hydrolase</keyword>
<dbReference type="Gene3D" id="3.20.20.140">
    <property type="entry name" value="Metal-dependent hydrolases"/>
    <property type="match status" value="1"/>
</dbReference>
<evidence type="ECO:0000313" key="3">
    <source>
        <dbReference type="Proteomes" id="UP000032633"/>
    </source>
</evidence>
<dbReference type="SUPFAM" id="SSF51556">
    <property type="entry name" value="Metallo-dependent hydrolases"/>
    <property type="match status" value="1"/>
</dbReference>
<dbReference type="Gene3D" id="2.30.40.10">
    <property type="entry name" value="Urease, subunit C, domain 1"/>
    <property type="match status" value="1"/>
</dbReference>
<protein>
    <submittedName>
        <fullName evidence="2">Amidohydrolase</fullName>
    </submittedName>
</protein>
<dbReference type="GO" id="GO:0016814">
    <property type="term" value="F:hydrolase activity, acting on carbon-nitrogen (but not peptide) bonds, in cyclic amidines"/>
    <property type="evidence" value="ECO:0007669"/>
    <property type="project" value="TreeGrafter"/>
</dbReference>
<evidence type="ECO:0000259" key="1">
    <source>
        <dbReference type="Pfam" id="PF07969"/>
    </source>
</evidence>
<dbReference type="InterPro" id="IPR032466">
    <property type="entry name" value="Metal_Hydrolase"/>
</dbReference>
<dbReference type="AlphaFoldDB" id="A0A0D5NK82"/>
<organism evidence="2 3">
    <name type="scientific">Paenibacillus beijingensis</name>
    <dbReference type="NCBI Taxonomy" id="1126833"/>
    <lineage>
        <taxon>Bacteria</taxon>
        <taxon>Bacillati</taxon>
        <taxon>Bacillota</taxon>
        <taxon>Bacilli</taxon>
        <taxon>Bacillales</taxon>
        <taxon>Paenibacillaceae</taxon>
        <taxon>Paenibacillus</taxon>
    </lineage>
</organism>
<dbReference type="InterPro" id="IPR013108">
    <property type="entry name" value="Amidohydro_3"/>
</dbReference>
<keyword evidence="3" id="KW-1185">Reference proteome</keyword>
<dbReference type="STRING" id="1126833.VN24_15085"/>
<dbReference type="RefSeq" id="WP_045671069.1">
    <property type="nucleotide sequence ID" value="NZ_CP011058.1"/>
</dbReference>
<dbReference type="Proteomes" id="UP000032633">
    <property type="component" value="Chromosome"/>
</dbReference>
<dbReference type="Pfam" id="PF07969">
    <property type="entry name" value="Amidohydro_3"/>
    <property type="match status" value="1"/>
</dbReference>
<sequence>MMGILKLGNVKIGHELCDIILNRKLGIIEKITSSGKGKNESCTDTLEFKDTKGLLYIPAFKDSHIHLDKNFLGEPWQPLKPFLSLEGQLKNEKSMLSTLSSSPAVRARRLLDLLLDRGTASIRTHVDVDPDIGLSYLEDILRVREEYRGRMKMEIVAFPQQGLIRSNSLSIMKEAMRAGADLVGGVDPAGLDQQVDRSLEAMFELSAEFHAGVDMHLHDPGHLGVYTIEKFADLTKQAGKAGRTAVSHAYCMGQVSEAESLDLAHKLKEADVGIITSVPIDHPMPRVDQLLNTGVQVHIGCDNILDAWSPFGNGDLLARGSRLAEKFKWRMDHELMRILPLITSGDPEPKAGDPANFILVEAMNSMHAVASVPKREAVFVNGQLVGGEWMSSNKELTNIETR</sequence>
<gene>
    <name evidence="2" type="ORF">VN24_15085</name>
</gene>
<dbReference type="OrthoDB" id="9815027at2"/>
<dbReference type="PATRIC" id="fig|1126833.4.peg.3305"/>
<feature type="domain" description="Amidohydrolase 3" evidence="1">
    <location>
        <begin position="50"/>
        <end position="337"/>
    </location>
</feature>
<dbReference type="PANTHER" id="PTHR32027:SF9">
    <property type="entry name" value="BLL3847 PROTEIN"/>
    <property type="match status" value="1"/>
</dbReference>
<accession>A0A0D5NK82</accession>
<reference evidence="2 3" key="1">
    <citation type="journal article" date="2015" name="J. Biotechnol.">
        <title>Complete genome sequence of Paenibacillus beijingensis 7188(T) (=DSM 24997(T)), a novel rhizobacterium from jujube garden soil.</title>
        <authorList>
            <person name="Kwak Y."/>
            <person name="Shin J.H."/>
        </authorList>
    </citation>
    <scope>NUCLEOTIDE SEQUENCE [LARGE SCALE GENOMIC DNA]</scope>
    <source>
        <strain evidence="2 3">DSM 24997</strain>
    </source>
</reference>
<dbReference type="KEGG" id="pbj:VN24_15085"/>
<dbReference type="CDD" id="cd01293">
    <property type="entry name" value="Bact_CD"/>
    <property type="match status" value="1"/>
</dbReference>
<dbReference type="EMBL" id="CP011058">
    <property type="protein sequence ID" value="AJY75641.1"/>
    <property type="molecule type" value="Genomic_DNA"/>
</dbReference>
<dbReference type="PANTHER" id="PTHR32027">
    <property type="entry name" value="CYTOSINE DEAMINASE"/>
    <property type="match status" value="1"/>
</dbReference>
<reference evidence="3" key="2">
    <citation type="submission" date="2015-03" db="EMBL/GenBank/DDBJ databases">
        <title>Genome sequence of Paenibacillus beijingensis strain DSM 24997T.</title>
        <authorList>
            <person name="Kwak Y."/>
            <person name="Shin J.-H."/>
        </authorList>
    </citation>
    <scope>NUCLEOTIDE SEQUENCE [LARGE SCALE GENOMIC DNA]</scope>
    <source>
        <strain evidence="3">DSM 24997</strain>
    </source>
</reference>
<proteinExistence type="predicted"/>
<dbReference type="InterPro" id="IPR052349">
    <property type="entry name" value="Metallo-hydrolase_Enzymes"/>
</dbReference>
<dbReference type="HOGENOM" id="CLU_031758_4_1_9"/>